<evidence type="ECO:0000313" key="17">
    <source>
        <dbReference type="EMBL" id="SMO65835.1"/>
    </source>
</evidence>
<protein>
    <recommendedName>
        <fullName evidence="15">DNA polymerase IV</fullName>
        <shortName evidence="15">Pol IV</shortName>
        <ecNumber evidence="15">2.7.7.7</ecNumber>
    </recommendedName>
</protein>
<evidence type="ECO:0000256" key="7">
    <source>
        <dbReference type="ARBA" id="ARBA00022705"/>
    </source>
</evidence>
<evidence type="ECO:0000259" key="16">
    <source>
        <dbReference type="PROSITE" id="PS50173"/>
    </source>
</evidence>
<evidence type="ECO:0000256" key="15">
    <source>
        <dbReference type="HAMAP-Rule" id="MF_01113"/>
    </source>
</evidence>
<dbReference type="SUPFAM" id="SSF56672">
    <property type="entry name" value="DNA/RNA polymerases"/>
    <property type="match status" value="1"/>
</dbReference>
<evidence type="ECO:0000256" key="11">
    <source>
        <dbReference type="ARBA" id="ARBA00022932"/>
    </source>
</evidence>
<dbReference type="HAMAP" id="MF_01113">
    <property type="entry name" value="DNApol_IV"/>
    <property type="match status" value="1"/>
</dbReference>
<comment type="cofactor">
    <cofactor evidence="15">
        <name>Mg(2+)</name>
        <dbReference type="ChEBI" id="CHEBI:18420"/>
    </cofactor>
    <text evidence="15">Binds 2 magnesium ions per subunit.</text>
</comment>
<reference evidence="17 18" key="1">
    <citation type="submission" date="2017-05" db="EMBL/GenBank/DDBJ databases">
        <authorList>
            <person name="Varghese N."/>
            <person name="Submissions S."/>
        </authorList>
    </citation>
    <scope>NUCLEOTIDE SEQUENCE [LARGE SCALE GENOMIC DNA]</scope>
    <source>
        <strain evidence="17 18">DSM 21342</strain>
    </source>
</reference>
<evidence type="ECO:0000256" key="6">
    <source>
        <dbReference type="ARBA" id="ARBA00022695"/>
    </source>
</evidence>
<evidence type="ECO:0000256" key="12">
    <source>
        <dbReference type="ARBA" id="ARBA00023125"/>
    </source>
</evidence>
<feature type="domain" description="UmuC" evidence="16">
    <location>
        <begin position="24"/>
        <end position="203"/>
    </location>
</feature>
<evidence type="ECO:0000256" key="5">
    <source>
        <dbReference type="ARBA" id="ARBA00022679"/>
    </source>
</evidence>
<dbReference type="CDD" id="cd03586">
    <property type="entry name" value="PolY_Pol_IV_kappa"/>
    <property type="match status" value="1"/>
</dbReference>
<dbReference type="Gene3D" id="3.30.1490.100">
    <property type="entry name" value="DNA polymerase, Y-family, little finger domain"/>
    <property type="match status" value="1"/>
</dbReference>
<dbReference type="PROSITE" id="PS50173">
    <property type="entry name" value="UMUC"/>
    <property type="match status" value="1"/>
</dbReference>
<dbReference type="EMBL" id="FXSZ01000005">
    <property type="protein sequence ID" value="SMO65835.1"/>
    <property type="molecule type" value="Genomic_DNA"/>
</dbReference>
<feature type="binding site" evidence="15">
    <location>
        <position position="122"/>
    </location>
    <ligand>
        <name>Mg(2+)</name>
        <dbReference type="ChEBI" id="CHEBI:18420"/>
    </ligand>
</feature>
<comment type="function">
    <text evidence="15">Poorly processive, error-prone DNA polymerase involved in untargeted mutagenesis. Copies undamaged DNA at stalled replication forks, which arise in vivo from mismatched or misaligned primer ends. These misaligned primers can be extended by PolIV. Exhibits no 3'-5' exonuclease (proofreading) activity. May be involved in translesional synthesis, in conjunction with the beta clamp from PolIII.</text>
</comment>
<comment type="subunit">
    <text evidence="15">Monomer.</text>
</comment>
<feature type="site" description="Substrate discrimination" evidence="15">
    <location>
        <position position="33"/>
    </location>
</feature>
<dbReference type="GO" id="GO:0003887">
    <property type="term" value="F:DNA-directed DNA polymerase activity"/>
    <property type="evidence" value="ECO:0007669"/>
    <property type="project" value="UniProtKB-UniRule"/>
</dbReference>
<keyword evidence="11 15" id="KW-0239">DNA-directed DNA polymerase</keyword>
<dbReference type="RefSeq" id="WP_246085461.1">
    <property type="nucleotide sequence ID" value="NZ_FXSZ01000005.1"/>
</dbReference>
<keyword evidence="3 15" id="KW-0515">Mutator protein</keyword>
<comment type="catalytic activity">
    <reaction evidence="14 15">
        <text>DNA(n) + a 2'-deoxyribonucleoside 5'-triphosphate = DNA(n+1) + diphosphate</text>
        <dbReference type="Rhea" id="RHEA:22508"/>
        <dbReference type="Rhea" id="RHEA-COMP:17339"/>
        <dbReference type="Rhea" id="RHEA-COMP:17340"/>
        <dbReference type="ChEBI" id="CHEBI:33019"/>
        <dbReference type="ChEBI" id="CHEBI:61560"/>
        <dbReference type="ChEBI" id="CHEBI:173112"/>
        <dbReference type="EC" id="2.7.7.7"/>
    </reaction>
</comment>
<feature type="binding site" evidence="15">
    <location>
        <position position="28"/>
    </location>
    <ligand>
        <name>Mg(2+)</name>
        <dbReference type="ChEBI" id="CHEBI:18420"/>
    </ligand>
</feature>
<dbReference type="InterPro" id="IPR050116">
    <property type="entry name" value="DNA_polymerase-Y"/>
</dbReference>
<dbReference type="Pfam" id="PF00817">
    <property type="entry name" value="IMS"/>
    <property type="match status" value="1"/>
</dbReference>
<keyword evidence="18" id="KW-1185">Reference proteome</keyword>
<keyword evidence="4 15" id="KW-0963">Cytoplasm</keyword>
<evidence type="ECO:0000256" key="2">
    <source>
        <dbReference type="ARBA" id="ARBA00010945"/>
    </source>
</evidence>
<dbReference type="EC" id="2.7.7.7" evidence="15"/>
<evidence type="ECO:0000256" key="14">
    <source>
        <dbReference type="ARBA" id="ARBA00049244"/>
    </source>
</evidence>
<dbReference type="GO" id="GO:0003684">
    <property type="term" value="F:damaged DNA binding"/>
    <property type="evidence" value="ECO:0007669"/>
    <property type="project" value="InterPro"/>
</dbReference>
<dbReference type="Gene3D" id="3.30.70.270">
    <property type="match status" value="1"/>
</dbReference>
<feature type="active site" evidence="15">
    <location>
        <position position="123"/>
    </location>
</feature>
<dbReference type="PANTHER" id="PTHR11076:SF33">
    <property type="entry name" value="DNA POLYMERASE KAPPA"/>
    <property type="match status" value="1"/>
</dbReference>
<dbReference type="Pfam" id="PF21999">
    <property type="entry name" value="IMS_HHH_1"/>
    <property type="match status" value="1"/>
</dbReference>
<proteinExistence type="inferred from homology"/>
<keyword evidence="5 15" id="KW-0808">Transferase</keyword>
<dbReference type="GO" id="GO:0042276">
    <property type="term" value="P:error-prone translesion synthesis"/>
    <property type="evidence" value="ECO:0007669"/>
    <property type="project" value="TreeGrafter"/>
</dbReference>
<dbReference type="NCBIfam" id="NF002677">
    <property type="entry name" value="PRK02406.1"/>
    <property type="match status" value="1"/>
</dbReference>
<keyword evidence="9 15" id="KW-0227">DNA damage</keyword>
<dbReference type="InterPro" id="IPR053848">
    <property type="entry name" value="IMS_HHH_1"/>
</dbReference>
<dbReference type="PANTHER" id="PTHR11076">
    <property type="entry name" value="DNA REPAIR POLYMERASE UMUC / TRANSFERASE FAMILY MEMBER"/>
    <property type="match status" value="1"/>
</dbReference>
<dbReference type="InterPro" id="IPR043128">
    <property type="entry name" value="Rev_trsase/Diguanyl_cyclase"/>
</dbReference>
<keyword evidence="8 15" id="KW-0479">Metal-binding</keyword>
<evidence type="ECO:0000256" key="8">
    <source>
        <dbReference type="ARBA" id="ARBA00022723"/>
    </source>
</evidence>
<sequence length="409" mass="46595">MLNYLAKFDKNIIKSKWNMADRNIVHMDLDSFFVSVERLKNDKLNDKPILIGGASDRGVVASCSYEARLFGVSAAMPMRMAKLLCPDALVIKGDMEEYSRYSGMVTEIIKDRAPIVEKASIDEHYLDITGMDKFFGCYQWAHELRQTITKETGLPISFGLSVNKTVAKVATNEAKPNGEKNVGKNAIRPFLNPLSIKKIPGVGTKIYQQLRSMGIETIYTLSQVPPELMQKVLGENGITIWQKSNGIDETPVVPYMERKSISTETTFDKDTIDVTYLNQVLLGMVMELAFQLREERRLTSCITVKLRYSNFDTETKQLRIPYTAFDKTLIDITKDLFQKLYTRRMLIRLIGVRFSHLVSGFEQINLFNASQEQYNLYQAMDKIRRRFGEKSLSMAAVAPKRGILIDETV</sequence>
<dbReference type="InterPro" id="IPR022880">
    <property type="entry name" value="DNApol_IV"/>
</dbReference>
<evidence type="ECO:0000256" key="9">
    <source>
        <dbReference type="ARBA" id="ARBA00022763"/>
    </source>
</evidence>
<dbReference type="Proteomes" id="UP000315971">
    <property type="component" value="Unassembled WGS sequence"/>
</dbReference>
<dbReference type="InterPro" id="IPR043502">
    <property type="entry name" value="DNA/RNA_pol_sf"/>
</dbReference>
<organism evidence="17 18">
    <name type="scientific">Solitalea koreensis</name>
    <dbReference type="NCBI Taxonomy" id="543615"/>
    <lineage>
        <taxon>Bacteria</taxon>
        <taxon>Pseudomonadati</taxon>
        <taxon>Bacteroidota</taxon>
        <taxon>Sphingobacteriia</taxon>
        <taxon>Sphingobacteriales</taxon>
        <taxon>Sphingobacteriaceae</taxon>
        <taxon>Solitalea</taxon>
    </lineage>
</organism>
<dbReference type="InterPro" id="IPR017961">
    <property type="entry name" value="DNA_pol_Y-fam_little_finger"/>
</dbReference>
<dbReference type="GO" id="GO:0006261">
    <property type="term" value="P:DNA-templated DNA replication"/>
    <property type="evidence" value="ECO:0007669"/>
    <property type="project" value="UniProtKB-UniRule"/>
</dbReference>
<dbReference type="InterPro" id="IPR036775">
    <property type="entry name" value="DNA_pol_Y-fam_lit_finger_sf"/>
</dbReference>
<keyword evidence="13 15" id="KW-0234">DNA repair</keyword>
<dbReference type="Gene3D" id="3.40.1170.60">
    <property type="match status" value="1"/>
</dbReference>
<evidence type="ECO:0000256" key="13">
    <source>
        <dbReference type="ARBA" id="ARBA00023204"/>
    </source>
</evidence>
<evidence type="ECO:0000256" key="1">
    <source>
        <dbReference type="ARBA" id="ARBA00004496"/>
    </source>
</evidence>
<dbReference type="SUPFAM" id="SSF100879">
    <property type="entry name" value="Lesion bypass DNA polymerase (Y-family), little finger domain"/>
    <property type="match status" value="1"/>
</dbReference>
<dbReference type="Pfam" id="PF11799">
    <property type="entry name" value="IMS_C"/>
    <property type="match status" value="1"/>
</dbReference>
<keyword evidence="10 15" id="KW-0460">Magnesium</keyword>
<evidence type="ECO:0000256" key="3">
    <source>
        <dbReference type="ARBA" id="ARBA00022457"/>
    </source>
</evidence>
<dbReference type="GO" id="GO:0009432">
    <property type="term" value="P:SOS response"/>
    <property type="evidence" value="ECO:0007669"/>
    <property type="project" value="TreeGrafter"/>
</dbReference>
<dbReference type="GO" id="GO:0005829">
    <property type="term" value="C:cytosol"/>
    <property type="evidence" value="ECO:0007669"/>
    <property type="project" value="TreeGrafter"/>
</dbReference>
<dbReference type="GO" id="GO:0000287">
    <property type="term" value="F:magnesium ion binding"/>
    <property type="evidence" value="ECO:0007669"/>
    <property type="project" value="UniProtKB-UniRule"/>
</dbReference>
<evidence type="ECO:0000256" key="4">
    <source>
        <dbReference type="ARBA" id="ARBA00022490"/>
    </source>
</evidence>
<name>A0A521D2A9_9SPHI</name>
<dbReference type="InterPro" id="IPR001126">
    <property type="entry name" value="UmuC"/>
</dbReference>
<comment type="subcellular location">
    <subcellularLocation>
        <location evidence="1 15">Cytoplasm</location>
    </subcellularLocation>
</comment>
<dbReference type="AlphaFoldDB" id="A0A521D2A9"/>
<comment type="similarity">
    <text evidence="2 15">Belongs to the DNA polymerase type-Y family.</text>
</comment>
<keyword evidence="6 15" id="KW-0548">Nucleotidyltransferase</keyword>
<keyword evidence="7 15" id="KW-0235">DNA replication</keyword>
<evidence type="ECO:0000256" key="10">
    <source>
        <dbReference type="ARBA" id="ARBA00022842"/>
    </source>
</evidence>
<dbReference type="GO" id="GO:0006281">
    <property type="term" value="P:DNA repair"/>
    <property type="evidence" value="ECO:0007669"/>
    <property type="project" value="UniProtKB-UniRule"/>
</dbReference>
<dbReference type="Gene3D" id="1.10.150.20">
    <property type="entry name" value="5' to 3' exonuclease, C-terminal subdomain"/>
    <property type="match status" value="1"/>
</dbReference>
<accession>A0A521D2A9</accession>
<gene>
    <name evidence="15" type="primary">dinB</name>
    <name evidence="17" type="ORF">SAMN06265350_105186</name>
</gene>
<keyword evidence="12 15" id="KW-0238">DNA-binding</keyword>
<evidence type="ECO:0000313" key="18">
    <source>
        <dbReference type="Proteomes" id="UP000315971"/>
    </source>
</evidence>